<keyword evidence="2" id="KW-0812">Transmembrane</keyword>
<dbReference type="Proteomes" id="UP000198253">
    <property type="component" value="Chromosome I"/>
</dbReference>
<feature type="compositionally biased region" description="Gly residues" evidence="1">
    <location>
        <begin position="310"/>
        <end position="319"/>
    </location>
</feature>
<name>A0A1C4V306_MICEC</name>
<evidence type="ECO:0000313" key="3">
    <source>
        <dbReference type="EMBL" id="SCE78364.1"/>
    </source>
</evidence>
<protein>
    <recommendedName>
        <fullName evidence="5">Hydrolytic protein</fullName>
    </recommendedName>
</protein>
<organism evidence="3 4">
    <name type="scientific">Micromonospora echinospora</name>
    <name type="common">Micromonospora purpurea</name>
    <dbReference type="NCBI Taxonomy" id="1877"/>
    <lineage>
        <taxon>Bacteria</taxon>
        <taxon>Bacillati</taxon>
        <taxon>Actinomycetota</taxon>
        <taxon>Actinomycetes</taxon>
        <taxon>Micromonosporales</taxon>
        <taxon>Micromonosporaceae</taxon>
        <taxon>Micromonospora</taxon>
    </lineage>
</organism>
<reference evidence="4" key="1">
    <citation type="submission" date="2016-06" db="EMBL/GenBank/DDBJ databases">
        <authorList>
            <person name="Varghese N."/>
            <person name="Submissions Spin"/>
        </authorList>
    </citation>
    <scope>NUCLEOTIDE SEQUENCE [LARGE SCALE GENOMIC DNA]</scope>
    <source>
        <strain evidence="4">DSM 43816</strain>
    </source>
</reference>
<keyword evidence="4" id="KW-1185">Reference proteome</keyword>
<dbReference type="AlphaFoldDB" id="A0A1C4V306"/>
<keyword evidence="2" id="KW-1133">Transmembrane helix</keyword>
<feature type="compositionally biased region" description="Low complexity" evidence="1">
    <location>
        <begin position="275"/>
        <end position="309"/>
    </location>
</feature>
<evidence type="ECO:0000256" key="2">
    <source>
        <dbReference type="SAM" id="Phobius"/>
    </source>
</evidence>
<sequence>MSVAVGLAETELTVAPGGEVSCTVRVRNTASVVDQFTLDVVGDAGDWAEVEPPTMNLLPGTEEEARVTFRPPRSATVPAGDVDFGVRVRGREDPDGSVVEEGRVTVEPFVELAAELVPRTSHARRSGAHQLVVDNTGNTETTVEVLPTDPDRLLDFRVRPAAPVLRPGTATFVKLRVRPKKRFLLGPDRNLPFQVAVTRPDTEPITSDGMLVQRALLPAWSPRVALVAVAVTVALVALWFAVLKPTVQSTAKEAAQVETQQLNQELTEEVAEVKTQASEAAQTAEKAEQAVTGGAASPKPSAPANPTDGAGDGRGGPGGTLENADPETAADFRVATSASPTSNEFALSTYRPAAKKVLWVTDIVLQNPHGDAGVLQVRRGDTVLLETGLNNFRDLDYHFVQPLKFSADQPVTVAVKCTNPGSTPCTPAAYFAGQLVPVAPAASPSTSPGAAR</sequence>
<feature type="transmembrane region" description="Helical" evidence="2">
    <location>
        <begin position="224"/>
        <end position="242"/>
    </location>
</feature>
<feature type="region of interest" description="Disordered" evidence="1">
    <location>
        <begin position="273"/>
        <end position="325"/>
    </location>
</feature>
<accession>A0A1C4V306</accession>
<dbReference type="EMBL" id="LT607413">
    <property type="protein sequence ID" value="SCE78364.1"/>
    <property type="molecule type" value="Genomic_DNA"/>
</dbReference>
<dbReference type="OrthoDB" id="3444343at2"/>
<evidence type="ECO:0000256" key="1">
    <source>
        <dbReference type="SAM" id="MobiDB-lite"/>
    </source>
</evidence>
<evidence type="ECO:0000313" key="4">
    <source>
        <dbReference type="Proteomes" id="UP000198253"/>
    </source>
</evidence>
<dbReference type="RefSeq" id="WP_088980498.1">
    <property type="nucleotide sequence ID" value="NZ_LT607413.1"/>
</dbReference>
<evidence type="ECO:0008006" key="5">
    <source>
        <dbReference type="Google" id="ProtNLM"/>
    </source>
</evidence>
<proteinExistence type="predicted"/>
<keyword evidence="2" id="KW-0472">Membrane</keyword>
<dbReference type="InParanoid" id="A0A1C4V306"/>
<gene>
    <name evidence="3" type="ORF">GA0070618_0900</name>
</gene>